<sequence>MSGPGTQDSRDFCDGYFRPFHPLNRHKQIRNLHSSKQAKHFLVGGKPNAWQIPSSQSDTLNAWAEKNLFQSGDFLVWNFDGEKDSVLQVTKKGYDSCNATDPIVAYKGGNVTVELGTSGPLFFISGKEGHCEKGVKLHVVVMSERKRGGGVSPAPSPVGSGGLAKAPASGSSRLAVLKSGFGFTAGILMVFVGMML</sequence>
<comment type="caution">
    <text evidence="1">The sequence shown here is derived from an EMBL/GenBank/DDBJ whole genome shotgun (WGS) entry which is preliminary data.</text>
</comment>
<dbReference type="Proteomes" id="UP001234297">
    <property type="component" value="Chromosome 3"/>
</dbReference>
<proteinExistence type="predicted"/>
<keyword evidence="2" id="KW-1185">Reference proteome</keyword>
<accession>A0ACC2LNP4</accession>
<protein>
    <submittedName>
        <fullName evidence="1">Uncharacterized protein</fullName>
    </submittedName>
</protein>
<reference evidence="1 2" key="1">
    <citation type="journal article" date="2022" name="Hortic Res">
        <title>A haplotype resolved chromosomal level avocado genome allows analysis of novel avocado genes.</title>
        <authorList>
            <person name="Nath O."/>
            <person name="Fletcher S.J."/>
            <person name="Hayward A."/>
            <person name="Shaw L.M."/>
            <person name="Masouleh A.K."/>
            <person name="Furtado A."/>
            <person name="Henry R.J."/>
            <person name="Mitter N."/>
        </authorList>
    </citation>
    <scope>NUCLEOTIDE SEQUENCE [LARGE SCALE GENOMIC DNA]</scope>
    <source>
        <strain evidence="2">cv. Hass</strain>
    </source>
</reference>
<name>A0ACC2LNP4_PERAE</name>
<gene>
    <name evidence="1" type="ORF">MRB53_009050</name>
</gene>
<evidence type="ECO:0000313" key="2">
    <source>
        <dbReference type="Proteomes" id="UP001234297"/>
    </source>
</evidence>
<organism evidence="1 2">
    <name type="scientific">Persea americana</name>
    <name type="common">Avocado</name>
    <dbReference type="NCBI Taxonomy" id="3435"/>
    <lineage>
        <taxon>Eukaryota</taxon>
        <taxon>Viridiplantae</taxon>
        <taxon>Streptophyta</taxon>
        <taxon>Embryophyta</taxon>
        <taxon>Tracheophyta</taxon>
        <taxon>Spermatophyta</taxon>
        <taxon>Magnoliopsida</taxon>
        <taxon>Magnoliidae</taxon>
        <taxon>Laurales</taxon>
        <taxon>Lauraceae</taxon>
        <taxon>Persea</taxon>
    </lineage>
</organism>
<evidence type="ECO:0000313" key="1">
    <source>
        <dbReference type="EMBL" id="KAJ8634783.1"/>
    </source>
</evidence>
<dbReference type="EMBL" id="CM056811">
    <property type="protein sequence ID" value="KAJ8634783.1"/>
    <property type="molecule type" value="Genomic_DNA"/>
</dbReference>